<dbReference type="Pfam" id="PF11734">
    <property type="entry name" value="TilS_C"/>
    <property type="match status" value="1"/>
</dbReference>
<evidence type="ECO:0000256" key="1">
    <source>
        <dbReference type="ARBA" id="ARBA00004496"/>
    </source>
</evidence>
<evidence type="ECO:0000256" key="6">
    <source>
        <dbReference type="ARBA" id="ARBA00022840"/>
    </source>
</evidence>
<dbReference type="PANTHER" id="PTHR43033:SF1">
    <property type="entry name" value="TRNA(ILE)-LYSIDINE SYNTHASE-RELATED"/>
    <property type="match status" value="1"/>
</dbReference>
<dbReference type="InterPro" id="IPR014729">
    <property type="entry name" value="Rossmann-like_a/b/a_fold"/>
</dbReference>
<evidence type="ECO:0000256" key="7">
    <source>
        <dbReference type="ARBA" id="ARBA00048539"/>
    </source>
</evidence>
<reference evidence="11 12" key="1">
    <citation type="submission" date="2018-05" db="EMBL/GenBank/DDBJ databases">
        <title>Genomic Encyclopedia of Type Strains, Phase IV (KMG-V): Genome sequencing to study the core and pangenomes of soil and plant-associated prokaryotes.</title>
        <authorList>
            <person name="Whitman W."/>
        </authorList>
    </citation>
    <scope>NUCLEOTIDE SEQUENCE [LARGE SCALE GENOMIC DNA]</scope>
    <source>
        <strain evidence="11 12">SLV-132</strain>
    </source>
</reference>
<evidence type="ECO:0000313" key="12">
    <source>
        <dbReference type="Proteomes" id="UP000245754"/>
    </source>
</evidence>
<sequence length="478" mass="51711">MSPDLRLIDKVAQAVQASAAFVVSGAAVGAPVIAVALSGGRDSVALLHAAREAATRLGTRVVALHVHHGLQADADAWEAFCAMRCAEWGVSLHTERVIVVAQGGEGIEAAARRARYDALGRMCRAAGAPMLMFGHHRDDQVETVLLRLFRGAGVAGLAGMPASRPLDAGGDVRLLRPWLDVSRAEIDAYCARHALRWIEDPSNTDTRFARNALRAHLPALVTAFSGLHENVVQAAAHIAQAADMLEDMTQRDLVPLVRAGRDGDTYGELDLPGLRALPPARADAVLRAWLRDLGAQPPSTARLADMRRQLIDSDGGEPSIAHDGLVLHRFRDRVLACRPPLAEVPDALALVWREEAELAVPMWRGALRFTRDDTFGVPEAVLRAPMRVVARAGGERIVLRPGGPARALKQAYQEAGVPAWRRECLPLLWAGDTLVLAAGLGQHRRWPEAPNSPPASHAPRWRVEWVPEPLQNRPDATP</sequence>
<dbReference type="InterPro" id="IPR015262">
    <property type="entry name" value="tRNA_Ile_lys_synt_subst-bd"/>
</dbReference>
<dbReference type="Gene3D" id="1.20.59.20">
    <property type="match status" value="1"/>
</dbReference>
<comment type="similarity">
    <text evidence="8">Belongs to the tRNA(Ile)-lysidine synthase family.</text>
</comment>
<dbReference type="Proteomes" id="UP000245754">
    <property type="component" value="Unassembled WGS sequence"/>
</dbReference>
<evidence type="ECO:0000256" key="4">
    <source>
        <dbReference type="ARBA" id="ARBA00022694"/>
    </source>
</evidence>
<keyword evidence="12" id="KW-1185">Reference proteome</keyword>
<comment type="domain">
    <text evidence="8">The N-terminal region contains the highly conserved SGGXDS motif, predicted to be a P-loop motif involved in ATP binding.</text>
</comment>
<feature type="binding site" evidence="8">
    <location>
        <begin position="38"/>
        <end position="43"/>
    </location>
    <ligand>
        <name>ATP</name>
        <dbReference type="ChEBI" id="CHEBI:30616"/>
    </ligand>
</feature>
<gene>
    <name evidence="8" type="primary">tilS</name>
    <name evidence="11" type="ORF">C7419_1011760</name>
</gene>
<keyword evidence="5 8" id="KW-0547">Nucleotide-binding</keyword>
<keyword evidence="3 8" id="KW-0436">Ligase</keyword>
<dbReference type="GO" id="GO:0006400">
    <property type="term" value="P:tRNA modification"/>
    <property type="evidence" value="ECO:0007669"/>
    <property type="project" value="UniProtKB-UniRule"/>
</dbReference>
<dbReference type="Pfam" id="PF09179">
    <property type="entry name" value="TilS"/>
    <property type="match status" value="1"/>
</dbReference>
<dbReference type="InterPro" id="IPR012796">
    <property type="entry name" value="Lysidine-tRNA-synth_C"/>
</dbReference>
<dbReference type="Gene3D" id="3.40.50.620">
    <property type="entry name" value="HUPs"/>
    <property type="match status" value="1"/>
</dbReference>
<accession>A0A316F2U7</accession>
<comment type="function">
    <text evidence="8">Ligates lysine onto the cytidine present at position 34 of the AUA codon-specific tRNA(Ile) that contains the anticodon CAU, in an ATP-dependent manner. Cytidine is converted to lysidine, thus changing the amino acid specificity of the tRNA from methionine to isoleucine.</text>
</comment>
<proteinExistence type="inferred from homology"/>
<dbReference type="SMART" id="SM00977">
    <property type="entry name" value="TilS_C"/>
    <property type="match status" value="1"/>
</dbReference>
<comment type="catalytic activity">
    <reaction evidence="7 8">
        <text>cytidine(34) in tRNA(Ile2) + L-lysine + ATP = lysidine(34) in tRNA(Ile2) + AMP + diphosphate + H(+)</text>
        <dbReference type="Rhea" id="RHEA:43744"/>
        <dbReference type="Rhea" id="RHEA-COMP:10625"/>
        <dbReference type="Rhea" id="RHEA-COMP:10670"/>
        <dbReference type="ChEBI" id="CHEBI:15378"/>
        <dbReference type="ChEBI" id="CHEBI:30616"/>
        <dbReference type="ChEBI" id="CHEBI:32551"/>
        <dbReference type="ChEBI" id="CHEBI:33019"/>
        <dbReference type="ChEBI" id="CHEBI:82748"/>
        <dbReference type="ChEBI" id="CHEBI:83665"/>
        <dbReference type="ChEBI" id="CHEBI:456215"/>
        <dbReference type="EC" id="6.3.4.19"/>
    </reaction>
</comment>
<dbReference type="PANTHER" id="PTHR43033">
    <property type="entry name" value="TRNA(ILE)-LYSIDINE SYNTHASE-RELATED"/>
    <property type="match status" value="1"/>
</dbReference>
<keyword evidence="4 8" id="KW-0819">tRNA processing</keyword>
<dbReference type="NCBIfam" id="TIGR02432">
    <property type="entry name" value="lysidine_TilS_N"/>
    <property type="match status" value="1"/>
</dbReference>
<name>A0A316F2U7_9BURK</name>
<dbReference type="EMBL" id="QGGT01000001">
    <property type="protein sequence ID" value="PWK37873.1"/>
    <property type="molecule type" value="Genomic_DNA"/>
</dbReference>
<evidence type="ECO:0000256" key="8">
    <source>
        <dbReference type="HAMAP-Rule" id="MF_01161"/>
    </source>
</evidence>
<feature type="domain" description="Lysidine-tRNA(Ile) synthetase C-terminal" evidence="10">
    <location>
        <begin position="386"/>
        <end position="461"/>
    </location>
</feature>
<protein>
    <recommendedName>
        <fullName evidence="8">tRNA(Ile)-lysidine synthase</fullName>
        <ecNumber evidence="8">6.3.4.19</ecNumber>
    </recommendedName>
    <alternativeName>
        <fullName evidence="8">tRNA(Ile)-2-lysyl-cytidine synthase</fullName>
    </alternativeName>
    <alternativeName>
        <fullName evidence="8">tRNA(Ile)-lysidine synthetase</fullName>
    </alternativeName>
</protein>
<evidence type="ECO:0000256" key="2">
    <source>
        <dbReference type="ARBA" id="ARBA00022490"/>
    </source>
</evidence>
<dbReference type="GO" id="GO:0005524">
    <property type="term" value="F:ATP binding"/>
    <property type="evidence" value="ECO:0007669"/>
    <property type="project" value="UniProtKB-UniRule"/>
</dbReference>
<dbReference type="Pfam" id="PF01171">
    <property type="entry name" value="ATP_bind_3"/>
    <property type="match status" value="1"/>
</dbReference>
<dbReference type="GO" id="GO:0032267">
    <property type="term" value="F:tRNA(Ile)-lysidine synthase activity"/>
    <property type="evidence" value="ECO:0007669"/>
    <property type="project" value="UniProtKB-EC"/>
</dbReference>
<dbReference type="InterPro" id="IPR012094">
    <property type="entry name" value="tRNA_Ile_lys_synt"/>
</dbReference>
<evidence type="ECO:0000259" key="10">
    <source>
        <dbReference type="SMART" id="SM00977"/>
    </source>
</evidence>
<dbReference type="HAMAP" id="MF_01161">
    <property type="entry name" value="tRNA_Ile_lys_synt"/>
    <property type="match status" value="1"/>
</dbReference>
<dbReference type="GO" id="GO:0005737">
    <property type="term" value="C:cytoplasm"/>
    <property type="evidence" value="ECO:0007669"/>
    <property type="project" value="UniProtKB-SubCell"/>
</dbReference>
<organism evidence="11 12">
    <name type="scientific">Cupriavidus plantarum</name>
    <dbReference type="NCBI Taxonomy" id="942865"/>
    <lineage>
        <taxon>Bacteria</taxon>
        <taxon>Pseudomonadati</taxon>
        <taxon>Pseudomonadota</taxon>
        <taxon>Betaproteobacteria</taxon>
        <taxon>Burkholderiales</taxon>
        <taxon>Burkholderiaceae</taxon>
        <taxon>Cupriavidus</taxon>
    </lineage>
</organism>
<evidence type="ECO:0000256" key="5">
    <source>
        <dbReference type="ARBA" id="ARBA00022741"/>
    </source>
</evidence>
<keyword evidence="6 8" id="KW-0067">ATP-binding</keyword>
<dbReference type="SUPFAM" id="SSF52402">
    <property type="entry name" value="Adenine nucleotide alpha hydrolases-like"/>
    <property type="match status" value="1"/>
</dbReference>
<dbReference type="RefSeq" id="WP_181366102.1">
    <property type="nucleotide sequence ID" value="NZ_QGGT01000001.1"/>
</dbReference>
<dbReference type="SUPFAM" id="SSF56037">
    <property type="entry name" value="PheT/TilS domain"/>
    <property type="match status" value="1"/>
</dbReference>
<dbReference type="EC" id="6.3.4.19" evidence="8"/>
<feature type="region of interest" description="Disordered" evidence="9">
    <location>
        <begin position="447"/>
        <end position="478"/>
    </location>
</feature>
<evidence type="ECO:0000313" key="11">
    <source>
        <dbReference type="EMBL" id="PWK37873.1"/>
    </source>
</evidence>
<comment type="subcellular location">
    <subcellularLocation>
        <location evidence="1 8">Cytoplasm</location>
    </subcellularLocation>
</comment>
<dbReference type="InterPro" id="IPR012795">
    <property type="entry name" value="tRNA_Ile_lys_synt_N"/>
</dbReference>
<evidence type="ECO:0000256" key="3">
    <source>
        <dbReference type="ARBA" id="ARBA00022598"/>
    </source>
</evidence>
<dbReference type="SUPFAM" id="SSF82829">
    <property type="entry name" value="MesJ substrate recognition domain-like"/>
    <property type="match status" value="1"/>
</dbReference>
<keyword evidence="2 8" id="KW-0963">Cytoplasm</keyword>
<dbReference type="InterPro" id="IPR011063">
    <property type="entry name" value="TilS/TtcA_N"/>
</dbReference>
<dbReference type="AlphaFoldDB" id="A0A316F2U7"/>
<comment type="caution">
    <text evidence="11">The sequence shown here is derived from an EMBL/GenBank/DDBJ whole genome shotgun (WGS) entry which is preliminary data.</text>
</comment>
<evidence type="ECO:0000256" key="9">
    <source>
        <dbReference type="SAM" id="MobiDB-lite"/>
    </source>
</evidence>
<dbReference type="CDD" id="cd01992">
    <property type="entry name" value="TilS_N"/>
    <property type="match status" value="1"/>
</dbReference>
<dbReference type="NCBIfam" id="TIGR02433">
    <property type="entry name" value="lysidine_TilS_C"/>
    <property type="match status" value="1"/>
</dbReference>